<keyword evidence="2" id="KW-1185">Reference proteome</keyword>
<evidence type="ECO:0000313" key="2">
    <source>
        <dbReference type="Proteomes" id="UP000325797"/>
    </source>
</evidence>
<protein>
    <submittedName>
        <fullName evidence="1">Uncharacterized protein</fullName>
    </submittedName>
</protein>
<evidence type="ECO:0000313" key="1">
    <source>
        <dbReference type="EMBL" id="QEX23768.1"/>
    </source>
</evidence>
<sequence length="188" mass="19129">MAYPLSLWEAIAGLLGRSASILPGYPSDRHPPGYDADAARWAQIARGLMDAGVRVATAPRGQAIGQGVQGLVEGLDSGRRRYEEGLPGGTDGAPTASRLGAGDIALLAGADPGSATAGYGLQPVLDPGPPGGGQGHEPCRLIPSLSPFGLCFYLCPSGAIIRGNSTRPGGCPAFRFRGQGMGPDSDMM</sequence>
<gene>
    <name evidence="1" type="ORF">FRZ61_37070</name>
</gene>
<dbReference type="RefSeq" id="WP_151119109.1">
    <property type="nucleotide sequence ID" value="NZ_CP042582.1"/>
</dbReference>
<proteinExistence type="predicted"/>
<dbReference type="Proteomes" id="UP000325797">
    <property type="component" value="Chromosome"/>
</dbReference>
<dbReference type="KEGG" id="hadh:FRZ61_37070"/>
<dbReference type="EMBL" id="CP042582">
    <property type="protein sequence ID" value="QEX23768.1"/>
    <property type="molecule type" value="Genomic_DNA"/>
</dbReference>
<name>A0A5J6N1F5_9PROT</name>
<dbReference type="AlphaFoldDB" id="A0A5J6N1F5"/>
<reference evidence="1 2" key="1">
    <citation type="submission" date="2019-08" db="EMBL/GenBank/DDBJ databases">
        <title>Hyperibacter terrae gen. nov., sp. nov. and Hyperibacter viscosus sp. nov., two new members in the family Rhodospirillaceae isolated from the rhizosphere of Hypericum perforatum.</title>
        <authorList>
            <person name="Noviana Z."/>
        </authorList>
    </citation>
    <scope>NUCLEOTIDE SEQUENCE [LARGE SCALE GENOMIC DNA]</scope>
    <source>
        <strain evidence="1 2">R5959</strain>
    </source>
</reference>
<accession>A0A5J6N1F5</accession>
<organism evidence="1 2">
    <name type="scientific">Hypericibacter adhaerens</name>
    <dbReference type="NCBI Taxonomy" id="2602016"/>
    <lineage>
        <taxon>Bacteria</taxon>
        <taxon>Pseudomonadati</taxon>
        <taxon>Pseudomonadota</taxon>
        <taxon>Alphaproteobacteria</taxon>
        <taxon>Rhodospirillales</taxon>
        <taxon>Dongiaceae</taxon>
        <taxon>Hypericibacter</taxon>
    </lineage>
</organism>